<dbReference type="Gene3D" id="3.30.710.10">
    <property type="entry name" value="Potassium Channel Kv1.1, Chain A"/>
    <property type="match status" value="1"/>
</dbReference>
<dbReference type="PROSITE" id="PS50097">
    <property type="entry name" value="BTB"/>
    <property type="match status" value="1"/>
</dbReference>
<gene>
    <name evidence="3" type="ORF">C8A04DRAFT_32734</name>
</gene>
<feature type="domain" description="BTB" evidence="2">
    <location>
        <begin position="13"/>
        <end position="84"/>
    </location>
</feature>
<name>A0AAN6UWF1_9PEZI</name>
<evidence type="ECO:0000259" key="2">
    <source>
        <dbReference type="PROSITE" id="PS50097"/>
    </source>
</evidence>
<dbReference type="AlphaFoldDB" id="A0AAN6UWF1"/>
<feature type="region of interest" description="Disordered" evidence="1">
    <location>
        <begin position="82"/>
        <end position="126"/>
    </location>
</feature>
<accession>A0AAN6UWF1</accession>
<proteinExistence type="predicted"/>
<reference evidence="3" key="1">
    <citation type="journal article" date="2023" name="Mol. Phylogenet. Evol.">
        <title>Genome-scale phylogeny and comparative genomics of the fungal order Sordariales.</title>
        <authorList>
            <person name="Hensen N."/>
            <person name="Bonometti L."/>
            <person name="Westerberg I."/>
            <person name="Brannstrom I.O."/>
            <person name="Guillou S."/>
            <person name="Cros-Aarteil S."/>
            <person name="Calhoun S."/>
            <person name="Haridas S."/>
            <person name="Kuo A."/>
            <person name="Mondo S."/>
            <person name="Pangilinan J."/>
            <person name="Riley R."/>
            <person name="LaButti K."/>
            <person name="Andreopoulos B."/>
            <person name="Lipzen A."/>
            <person name="Chen C."/>
            <person name="Yan M."/>
            <person name="Daum C."/>
            <person name="Ng V."/>
            <person name="Clum A."/>
            <person name="Steindorff A."/>
            <person name="Ohm R.A."/>
            <person name="Martin F."/>
            <person name="Silar P."/>
            <person name="Natvig D.O."/>
            <person name="Lalanne C."/>
            <person name="Gautier V."/>
            <person name="Ament-Velasquez S.L."/>
            <person name="Kruys A."/>
            <person name="Hutchinson M.I."/>
            <person name="Powell A.J."/>
            <person name="Barry K."/>
            <person name="Miller A.N."/>
            <person name="Grigoriev I.V."/>
            <person name="Debuchy R."/>
            <person name="Gladieux P."/>
            <person name="Hiltunen Thoren M."/>
            <person name="Johannesson H."/>
        </authorList>
    </citation>
    <scope>NUCLEOTIDE SEQUENCE</scope>
    <source>
        <strain evidence="3">CBS 141.50</strain>
    </source>
</reference>
<reference evidence="3" key="2">
    <citation type="submission" date="2023-05" db="EMBL/GenBank/DDBJ databases">
        <authorList>
            <consortium name="Lawrence Berkeley National Laboratory"/>
            <person name="Steindorff A."/>
            <person name="Hensen N."/>
            <person name="Bonometti L."/>
            <person name="Westerberg I."/>
            <person name="Brannstrom I.O."/>
            <person name="Guillou S."/>
            <person name="Cros-Aarteil S."/>
            <person name="Calhoun S."/>
            <person name="Haridas S."/>
            <person name="Kuo A."/>
            <person name="Mondo S."/>
            <person name="Pangilinan J."/>
            <person name="Riley R."/>
            <person name="Labutti K."/>
            <person name="Andreopoulos B."/>
            <person name="Lipzen A."/>
            <person name="Chen C."/>
            <person name="Yanf M."/>
            <person name="Daum C."/>
            <person name="Ng V."/>
            <person name="Clum A."/>
            <person name="Ohm R."/>
            <person name="Martin F."/>
            <person name="Silar P."/>
            <person name="Natvig D."/>
            <person name="Lalanne C."/>
            <person name="Gautier V."/>
            <person name="Ament-Velasquez S.L."/>
            <person name="Kruys A."/>
            <person name="Hutchinson M.I."/>
            <person name="Powell A.J."/>
            <person name="Barry K."/>
            <person name="Miller A.N."/>
            <person name="Grigoriev I.V."/>
            <person name="Debuchy R."/>
            <person name="Gladieux P."/>
            <person name="Thoren M.H."/>
            <person name="Johannesson H."/>
        </authorList>
    </citation>
    <scope>NUCLEOTIDE SEQUENCE</scope>
    <source>
        <strain evidence="3">CBS 141.50</strain>
    </source>
</reference>
<dbReference type="Proteomes" id="UP001302676">
    <property type="component" value="Unassembled WGS sequence"/>
</dbReference>
<evidence type="ECO:0000313" key="4">
    <source>
        <dbReference type="Proteomes" id="UP001302676"/>
    </source>
</evidence>
<keyword evidence="4" id="KW-1185">Reference proteome</keyword>
<dbReference type="RefSeq" id="XP_062633141.1">
    <property type="nucleotide sequence ID" value="XM_062782203.1"/>
</dbReference>
<comment type="caution">
    <text evidence="3">The sequence shown here is derived from an EMBL/GenBank/DDBJ whole genome shotgun (WGS) entry which is preliminary data.</text>
</comment>
<protein>
    <recommendedName>
        <fullName evidence="2">BTB domain-containing protein</fullName>
    </recommendedName>
</protein>
<dbReference type="InterPro" id="IPR011333">
    <property type="entry name" value="SKP1/BTB/POZ_sf"/>
</dbReference>
<evidence type="ECO:0000313" key="3">
    <source>
        <dbReference type="EMBL" id="KAK4139770.1"/>
    </source>
</evidence>
<organism evidence="3 4">
    <name type="scientific">Dichotomopilus funicola</name>
    <dbReference type="NCBI Taxonomy" id="1934379"/>
    <lineage>
        <taxon>Eukaryota</taxon>
        <taxon>Fungi</taxon>
        <taxon>Dikarya</taxon>
        <taxon>Ascomycota</taxon>
        <taxon>Pezizomycotina</taxon>
        <taxon>Sordariomycetes</taxon>
        <taxon>Sordariomycetidae</taxon>
        <taxon>Sordariales</taxon>
        <taxon>Chaetomiaceae</taxon>
        <taxon>Dichotomopilus</taxon>
    </lineage>
</organism>
<sequence>MEEARSWKEISTSPLYLFLIGPEKKEFNIHTAIITKLSPVLEVFVNDTRFKEANEGQADLKDVDEETFTSFVEYAYTGNYKPSFPSSQSPETPQEVAREDDDWGLGSPRNNKLYRRRNQPQQQVSPIGQWGRACNCGYNHWATFDAIVESHHPPSYTPALSTGTAALTADVPMILLHHAHLYVFADCYQIPRLAKMALFSLGRQLQETKQQPTQEVSAEGIVRLLKFCYEEPRTEELRSLVAKYAACSAERLWNDASFKALLKAHAELGADLVEEMVKRMNKF</sequence>
<evidence type="ECO:0000256" key="1">
    <source>
        <dbReference type="SAM" id="MobiDB-lite"/>
    </source>
</evidence>
<dbReference type="EMBL" id="MU853650">
    <property type="protein sequence ID" value="KAK4139770.1"/>
    <property type="molecule type" value="Genomic_DNA"/>
</dbReference>
<dbReference type="GeneID" id="87818816"/>
<dbReference type="InterPro" id="IPR000210">
    <property type="entry name" value="BTB/POZ_dom"/>
</dbReference>
<dbReference type="Pfam" id="PF00651">
    <property type="entry name" value="BTB"/>
    <property type="match status" value="1"/>
</dbReference>
<dbReference type="SUPFAM" id="SSF54695">
    <property type="entry name" value="POZ domain"/>
    <property type="match status" value="1"/>
</dbReference>
<dbReference type="PANTHER" id="PTHR47843">
    <property type="entry name" value="BTB DOMAIN-CONTAINING PROTEIN-RELATED"/>
    <property type="match status" value="1"/>
</dbReference>